<organism evidence="2 3">
    <name type="scientific">Cucurbitaria berberidis CBS 394.84</name>
    <dbReference type="NCBI Taxonomy" id="1168544"/>
    <lineage>
        <taxon>Eukaryota</taxon>
        <taxon>Fungi</taxon>
        <taxon>Dikarya</taxon>
        <taxon>Ascomycota</taxon>
        <taxon>Pezizomycotina</taxon>
        <taxon>Dothideomycetes</taxon>
        <taxon>Pleosporomycetidae</taxon>
        <taxon>Pleosporales</taxon>
        <taxon>Pleosporineae</taxon>
        <taxon>Cucurbitariaceae</taxon>
        <taxon>Cucurbitaria</taxon>
    </lineage>
</organism>
<feature type="compositionally biased region" description="Basic and acidic residues" evidence="1">
    <location>
        <begin position="2436"/>
        <end position="2450"/>
    </location>
</feature>
<feature type="region of interest" description="Disordered" evidence="1">
    <location>
        <begin position="2836"/>
        <end position="2926"/>
    </location>
</feature>
<protein>
    <submittedName>
        <fullName evidence="2">Uncharacterized protein</fullName>
    </submittedName>
</protein>
<feature type="compositionally biased region" description="Polar residues" evidence="1">
    <location>
        <begin position="416"/>
        <end position="425"/>
    </location>
</feature>
<feature type="compositionally biased region" description="Low complexity" evidence="1">
    <location>
        <begin position="2659"/>
        <end position="2668"/>
    </location>
</feature>
<feature type="compositionally biased region" description="Pro residues" evidence="1">
    <location>
        <begin position="3085"/>
        <end position="3095"/>
    </location>
</feature>
<feature type="region of interest" description="Disordered" evidence="1">
    <location>
        <begin position="2961"/>
        <end position="3197"/>
    </location>
</feature>
<feature type="compositionally biased region" description="Polar residues" evidence="1">
    <location>
        <begin position="830"/>
        <end position="841"/>
    </location>
</feature>
<feature type="region of interest" description="Disordered" evidence="1">
    <location>
        <begin position="1912"/>
        <end position="1948"/>
    </location>
</feature>
<reference evidence="2" key="1">
    <citation type="submission" date="2020-01" db="EMBL/GenBank/DDBJ databases">
        <authorList>
            <consortium name="DOE Joint Genome Institute"/>
            <person name="Haridas S."/>
            <person name="Albert R."/>
            <person name="Binder M."/>
            <person name="Bloem J."/>
            <person name="Labutti K."/>
            <person name="Salamov A."/>
            <person name="Andreopoulos B."/>
            <person name="Baker S.E."/>
            <person name="Barry K."/>
            <person name="Bills G."/>
            <person name="Bluhm B.H."/>
            <person name="Cannon C."/>
            <person name="Castanera R."/>
            <person name="Culley D.E."/>
            <person name="Daum C."/>
            <person name="Ezra D."/>
            <person name="Gonzalez J.B."/>
            <person name="Henrissat B."/>
            <person name="Kuo A."/>
            <person name="Liang C."/>
            <person name="Lipzen A."/>
            <person name="Lutzoni F."/>
            <person name="Magnuson J."/>
            <person name="Mondo S."/>
            <person name="Nolan M."/>
            <person name="Ohm R."/>
            <person name="Pangilinan J."/>
            <person name="Park H.-J."/>
            <person name="Ramirez L."/>
            <person name="Alfaro M."/>
            <person name="Sun H."/>
            <person name="Tritt A."/>
            <person name="Yoshinaga Y."/>
            <person name="Zwiers L.-H."/>
            <person name="Turgeon B.G."/>
            <person name="Goodwin S.B."/>
            <person name="Spatafora J.W."/>
            <person name="Crous P.W."/>
            <person name="Grigoriev I.V."/>
        </authorList>
    </citation>
    <scope>NUCLEOTIDE SEQUENCE</scope>
    <source>
        <strain evidence="2">CBS 394.84</strain>
    </source>
</reference>
<feature type="compositionally biased region" description="Polar residues" evidence="1">
    <location>
        <begin position="1917"/>
        <end position="1932"/>
    </location>
</feature>
<feature type="compositionally biased region" description="Polar residues" evidence="1">
    <location>
        <begin position="291"/>
        <end position="325"/>
    </location>
</feature>
<feature type="compositionally biased region" description="Low complexity" evidence="1">
    <location>
        <begin position="126"/>
        <end position="140"/>
    </location>
</feature>
<name>A0A9P4GB51_9PLEO</name>
<sequence>MSGPFRFNQEAAKSPLDRSASPFSAGQPVSFKTNVNRAKTKKWVQAKKNAYDGDDWGDYDEYDEYGVNDETPPHAEPQSAQRYYAQRTEQPTRSFTDPSQQAPLPKARRNSFEHGEEQRAFSSTIPQPQQGYGQHYGEPQRQTSGAESDMGHDPYQRRDFSPSAMPTPLQTRISAVPTDMTASPSNTQFPPRKSSIGQAESPMATSPRSRAGSHSDKPLPFIRPADIYKRVGEERERERASLDSSRPSLDSLSSRPKDEVASPQIETGRSLYPLESVAERKSEYLPDFNVASHQNDKQPAQTASSQPEAFNSNFSSRGPQLQTPASHAPVVSPPDDQGFRSVVDQAFTRNDDQRSVPPTPISKDSSSEMSRTNTSSTTGISPIMSHVPSSATSALKNRNQAGGDGSTPAIAEEPNETATPVSRSTPAFVPEPVHHIQRKPSPGHSRNISSSSLPRSGLATPTRGDSPARSPVIAPQKDFSEPKAAQLAIDTTDGMKGGLNGPSIAYATRESDIANAMKGSPTNAAPELRAAERQSQNTFLESHNAQSPIQDVVPRDRSESPSKGRVQALAGKFGDVSHSRRGSTQSNTSRNSVQSWERSQDNSRSASPTKASPSKPSSPVKEFRPHLPGQWESYATTAITPSDHGDVDKELGLEKNKALSPLEEADLTPTTAKWPVAEVETSNPSDPMAALKDAGAAMVHSIRSTVGLDDTPSSSQEEQRAYKGHGDVYKPRPLQLDRTESSVSSIPPTPPAKDSPESEYPPPLREKKDKTPAPFVPDPFTGQLRPTLDPQLSTDTSADDQESDRLRKEIVASLSPVRTLATPAIDPNRGSLQSVSSDANRASSILPSEYDSYWAAGDDATPRPSQDAERSIPGLSSAAVVPPVVTKAEEATKPAILNRFSWEDNTPSSQPEAGPVTEPLKGPQEDKTSAPTVERAAEEERQRWSEGLPDSYFGPGHTFTVTKPDPITNAELANRSLTPPLDSTRAIASPTREHTRSPGLHVVNTEVDPEAVDLPPRFNAEHSQPRRTSHGEAAAPQDQKDADALPPVPTSPIVVSKPSFSHEPIAKSPTTDKPLGAREIATITSTQERIATYNKTRDHWATTDHGLENWLASTLDTNPDLATQAFPLQRPPTGTIRHKHTPSLPLLGKLGSSMSNHHGTEQHSTPGAQVPAGPNSPTSGTPSGPGFGGRVASHQMQVKGKDLLHTAGVLSGKGMTSAKGLFAKGKSRFGRDKALSRTDSAPSSREPSEEPEFITPISRASTAMTTTPEKPITRTSTATDSPNDEKKSRRFSLSSPFYRSARSRSRPTSIALPSNTPSTFDNTPRNTPPRELCRVLDEDNRPRSFHAPDSWNYAPGVPSSFDQAQTTPPGRTPQSQSRLGILPSPAKSAFSSKEKDNEEDIPPVPQLPDAVSEGQYRGTSHEDASHRMLQSIIRYATPPLPSQDPSQDATRVVESPAVDLAGASGETSLDTGKALPPAPAELQLQLERAGDSDRPPQLNHDPLPDTVSFSPARHEQVDDEDEDDLPPQLNYDPPFAANPQPAEIPSVTSSIRPSPADVSDDDADHVYAQVKADSGLQVPCSGLLVSDVSPLLPPIKSSLDDISDEDDGLQTRVGDGFSVLSQGKPGEPLEQSRETKPALQLSNADRVVDQNQAVHVGITAQRPSFETELIGGDISPVSTPSREVDDAAAMPKVEKSEAGSVSNSVWYTDSELHLPGSRVGPMLRLPEQQEAMGEIAVQVPGATRDGGSLSPGHASPPHLHANAGAGAGAGAGADPSNHQTRRVSATPFKVVHAVEEYAASNSSLASWDHDSIAAELHSPQTQPDDMRDESDLVTPVAPVPRITQNGPQPDRAEGTLHDTSNTATPNGYFRGQTTSSEAMHQPQHLQSSSANMTVPERSKSLLSQISAMVSDGGNPISPASSIAGRSTPSTIRRMQHDSSTKSPWNQADIPEESTTAWSDHTPTAKDHDFDLYADHDGIVKDVQDENGQPLRIADAQVPRSAQHSLPAKSVVPAVESAAESKHEVRPKLSTERPMSFISGPPDQDGKPQDQINQLALSQGAQVPPVPEQYRKQPQQSGTLPVDTVHSIAPPGAVAQHQNYSQPQHQIPAGQPPLAAPVSANNNNQDTNPQALNNVTTRAPVPLTPSQEAVQPPASFERPLMNGQASQNGQMPLHGPQDPRIYSMAPGQPVLQGPPPHAQMVMPDHDPRAQGQPIGPPPGPRNQYEFQQQMMQLQARYPRVQGVENQAPPMPSQQPILQMQKPQEKPSSKPRLSSVFKGFGGKSHTSQQSSTGNTATKNLSLKPLPADPNRNSSFHSAVSSLSLSRETPSAGRAGEQPGAFNPSNRPPSMGADSLLSQVSQGSTRVQPADSRVDLRMPASPPPFNGIPPQQPSNATPVPNGQPQPYRASTSGIPETGKKKRFSTLGGLFSRTGLAGDELPKKSKISKEDKKALKAQRHSTPPPVQNPVPQWPPQQQQFRPQQPGVAYPPGQVPPHMVPGMRPMGPQYASPQTMPPRGLQGAQGLPAQNISRQHQQPQPGFLPQQPIGGGRPEEGSAYQRTRQAVEYRAQRNPTQSSVQGSNTVTQTSSTSFDHIPPDLRQTRWGPPPGGYYKPETKQPTVDQGAYADSQAARQKALQQRQQQSVHEQAVYGASQAERSLLQQRQQPIQGQGAYAASHAERMQAQQRQRLIPDQSGYAGSQAEHQNARIQREQHMSEQMAYQASLAQQQLAERQRQQQPIPGSGGYTPSQEERLLAQQQRQQHEQQQFHLQQRQGNAQPSLSRRSVSGPVQSHISHAEPPVSQRHVSSPVTEPQYEAPPIPAAYNHVSGAFISPRDRQQQPLFSPFNDPATGPLQDQSGRQYSDPRMPPISPQISAQSQIAPNSRTHSDASAISVVSPISNSPDNLTTSQPPNQQPQKPRMSSISEVQVQEQPWHLNFPEGATEQEIVRARQRQYMEQQFTAQHQLNTERAARSPSPNTLPHDQSSQPAPASETQRQGGFKELLPRSSPQPYTMSQPAQSTQQDPPRVSDNSHPTQPAPIHPEQGPQPAAFPLPMSPDPANIRSPVNPLAGSLPPPAPPKLPHSPMRPMFPPTNPPPVVEQHHVDHEPQQYQQPMSDEPPPSYDGPGVPNDGMDKSRPEHPRPPNITTDAPTEERHSQDPRQRQPSIGILQHPQPASMAASPQRSAADMGAESLRRQLLQQEEYARMERIQRAQIQHAESERERQEREIARARARELERSASGGGRVGSLRSVPGSRNGGTPGWERRGSTSRPVFELPAVEDDEPAMKATSYPGQEWVPPMWTDD</sequence>
<evidence type="ECO:0000313" key="2">
    <source>
        <dbReference type="EMBL" id="KAF1842355.1"/>
    </source>
</evidence>
<feature type="compositionally biased region" description="Pro residues" evidence="1">
    <location>
        <begin position="747"/>
        <end position="763"/>
    </location>
</feature>
<feature type="compositionally biased region" description="Polar residues" evidence="1">
    <location>
        <begin position="2772"/>
        <end position="2791"/>
    </location>
</feature>
<feature type="compositionally biased region" description="Pro residues" evidence="1">
    <location>
        <begin position="2458"/>
        <end position="2470"/>
    </location>
</feature>
<feature type="compositionally biased region" description="Polar residues" evidence="1">
    <location>
        <begin position="2972"/>
        <end position="2994"/>
    </location>
</feature>
<feature type="region of interest" description="Disordered" evidence="1">
    <location>
        <begin position="702"/>
        <end position="841"/>
    </location>
</feature>
<feature type="compositionally biased region" description="Basic and acidic residues" evidence="1">
    <location>
        <begin position="226"/>
        <end position="241"/>
    </location>
</feature>
<feature type="compositionally biased region" description="Polar residues" evidence="1">
    <location>
        <begin position="87"/>
        <end position="102"/>
    </location>
</feature>
<feature type="compositionally biased region" description="Basic and acidic residues" evidence="1">
    <location>
        <begin position="3129"/>
        <end position="3139"/>
    </location>
</feature>
<dbReference type="EMBL" id="ML976618">
    <property type="protein sequence ID" value="KAF1842355.1"/>
    <property type="molecule type" value="Genomic_DNA"/>
</dbReference>
<feature type="compositionally biased region" description="Polar residues" evidence="1">
    <location>
        <begin position="2282"/>
        <end position="2298"/>
    </location>
</feature>
<feature type="compositionally biased region" description="Polar residues" evidence="1">
    <location>
        <begin position="2118"/>
        <end position="2136"/>
    </location>
</feature>
<feature type="compositionally biased region" description="Low complexity" evidence="1">
    <location>
        <begin position="367"/>
        <end position="378"/>
    </location>
</feature>
<feature type="compositionally biased region" description="Polar residues" evidence="1">
    <location>
        <begin position="1306"/>
        <end position="1325"/>
    </location>
</feature>
<feature type="compositionally biased region" description="Low complexity" evidence="1">
    <location>
        <begin position="242"/>
        <end position="254"/>
    </location>
</feature>
<feature type="compositionally biased region" description="Polar residues" evidence="1">
    <location>
        <begin position="3004"/>
        <end position="3032"/>
    </location>
</feature>
<feature type="region of interest" description="Disordered" evidence="1">
    <location>
        <begin position="1983"/>
        <end position="2818"/>
    </location>
</feature>
<feature type="compositionally biased region" description="Low complexity" evidence="1">
    <location>
        <begin position="445"/>
        <end position="456"/>
    </location>
</feature>
<feature type="compositionally biased region" description="Basic and acidic residues" evidence="1">
    <location>
        <begin position="2018"/>
        <end position="2030"/>
    </location>
</feature>
<feature type="compositionally biased region" description="Basic and acidic residues" evidence="1">
    <location>
        <begin position="553"/>
        <end position="562"/>
    </location>
</feature>
<feature type="compositionally biased region" description="Low complexity" evidence="1">
    <location>
        <begin position="2471"/>
        <end position="2481"/>
    </location>
</feature>
<feature type="compositionally biased region" description="Basic and acidic residues" evidence="1">
    <location>
        <begin position="2702"/>
        <end position="2712"/>
    </location>
</feature>
<feature type="region of interest" description="Disordered" evidence="1">
    <location>
        <begin position="1148"/>
        <end position="1196"/>
    </location>
</feature>
<feature type="compositionally biased region" description="Basic and acidic residues" evidence="1">
    <location>
        <begin position="3215"/>
        <end position="3236"/>
    </location>
</feature>
<feature type="region of interest" description="Disordered" evidence="1">
    <location>
        <begin position="1597"/>
        <end position="1643"/>
    </location>
</feature>
<feature type="compositionally biased region" description="Low complexity" evidence="1">
    <location>
        <begin position="2530"/>
        <end position="2543"/>
    </location>
</feature>
<feature type="compositionally biased region" description="Low complexity" evidence="1">
    <location>
        <begin position="1171"/>
        <end position="1182"/>
    </location>
</feature>
<feature type="region of interest" description="Disordered" evidence="1">
    <location>
        <begin position="892"/>
        <end position="1077"/>
    </location>
</feature>
<feature type="compositionally biased region" description="Polar residues" evidence="1">
    <location>
        <begin position="2391"/>
        <end position="2411"/>
    </location>
</feature>
<feature type="region of interest" description="Disordered" evidence="1">
    <location>
        <begin position="1838"/>
        <end position="1874"/>
    </location>
</feature>
<feature type="compositionally biased region" description="Basic and acidic residues" evidence="1">
    <location>
        <begin position="1331"/>
        <end position="1342"/>
    </location>
</feature>
<feature type="compositionally biased region" description="Basic and acidic residues" evidence="1">
    <location>
        <begin position="643"/>
        <end position="657"/>
    </location>
</feature>
<keyword evidence="3" id="KW-1185">Reference proteome</keyword>
<dbReference type="GeneID" id="63854537"/>
<feature type="compositionally biased region" description="Polar residues" evidence="1">
    <location>
        <begin position="387"/>
        <end position="400"/>
    </location>
</feature>
<feature type="region of interest" description="Disordered" evidence="1">
    <location>
        <begin position="1670"/>
        <end position="1701"/>
    </location>
</feature>
<feature type="compositionally biased region" description="Polar residues" evidence="1">
    <location>
        <begin position="2869"/>
        <end position="2888"/>
    </location>
</feature>
<feature type="compositionally biased region" description="Polar residues" evidence="1">
    <location>
        <begin position="533"/>
        <end position="549"/>
    </location>
</feature>
<feature type="compositionally biased region" description="Basic and acidic residues" evidence="1">
    <location>
        <begin position="717"/>
        <end position="740"/>
    </location>
</feature>
<dbReference type="OrthoDB" id="5151921at2759"/>
<feature type="compositionally biased region" description="Low complexity" evidence="1">
    <location>
        <begin position="603"/>
        <end position="619"/>
    </location>
</feature>
<feature type="compositionally biased region" description="Polar residues" evidence="1">
    <location>
        <begin position="2095"/>
        <end position="2104"/>
    </location>
</feature>
<evidence type="ECO:0000256" key="1">
    <source>
        <dbReference type="SAM" id="MobiDB-lite"/>
    </source>
</evidence>
<feature type="compositionally biased region" description="Polar residues" evidence="1">
    <location>
        <begin position="582"/>
        <end position="597"/>
    </location>
</feature>
<feature type="compositionally biased region" description="Pro residues" evidence="1">
    <location>
        <begin position="3070"/>
        <end position="3079"/>
    </location>
</feature>
<comment type="caution">
    <text evidence="2">The sequence shown here is derived from an EMBL/GenBank/DDBJ whole genome shotgun (WGS) entry which is preliminary data.</text>
</comment>
<feature type="compositionally biased region" description="Low complexity" evidence="1">
    <location>
        <begin position="2752"/>
        <end position="2771"/>
    </location>
</feature>
<feature type="region of interest" description="Disordered" evidence="1">
    <location>
        <begin position="515"/>
        <end position="689"/>
    </location>
</feature>
<feature type="compositionally biased region" description="Low complexity" evidence="1">
    <location>
        <begin position="2715"/>
        <end position="2728"/>
    </location>
</feature>
<feature type="compositionally biased region" description="Basic and acidic residues" evidence="1">
    <location>
        <begin position="935"/>
        <end position="944"/>
    </location>
</feature>
<dbReference type="Proteomes" id="UP000800039">
    <property type="component" value="Unassembled WGS sequence"/>
</dbReference>
<feature type="compositionally biased region" description="Basic and acidic residues" evidence="1">
    <location>
        <begin position="149"/>
        <end position="160"/>
    </location>
</feature>
<feature type="compositionally biased region" description="Basic and acidic residues" evidence="1">
    <location>
        <begin position="3149"/>
        <end position="3159"/>
    </location>
</feature>
<feature type="compositionally biased region" description="Pro residues" evidence="1">
    <location>
        <begin position="2377"/>
        <end position="2389"/>
    </location>
</feature>
<accession>A0A9P4GB51</accession>
<feature type="compositionally biased region" description="Polar residues" evidence="1">
    <location>
        <begin position="1360"/>
        <end position="1378"/>
    </location>
</feature>
<feature type="region of interest" description="Disordered" evidence="1">
    <location>
        <begin position="1230"/>
        <end position="1561"/>
    </location>
</feature>
<feature type="compositionally biased region" description="Polar residues" evidence="1">
    <location>
        <begin position="1258"/>
        <end position="1281"/>
    </location>
</feature>
<feature type="compositionally biased region" description="Polar residues" evidence="1">
    <location>
        <begin position="180"/>
        <end position="208"/>
    </location>
</feature>
<feature type="compositionally biased region" description="Low complexity" evidence="1">
    <location>
        <begin position="2311"/>
        <end position="2323"/>
    </location>
</feature>
<feature type="compositionally biased region" description="Basic and acidic residues" evidence="1">
    <location>
        <begin position="110"/>
        <end position="119"/>
    </location>
</feature>
<feature type="compositionally biased region" description="Polar residues" evidence="1">
    <location>
        <begin position="2353"/>
        <end position="2364"/>
    </location>
</feature>
<gene>
    <name evidence="2" type="ORF">K460DRAFT_409769</name>
</gene>
<feature type="region of interest" description="Disordered" evidence="1">
    <location>
        <begin position="1741"/>
        <end position="1782"/>
    </location>
</feature>
<feature type="compositionally biased region" description="Low complexity" evidence="1">
    <location>
        <begin position="2627"/>
        <end position="2640"/>
    </location>
</feature>
<feature type="compositionally biased region" description="Acidic residues" evidence="1">
    <location>
        <begin position="52"/>
        <end position="67"/>
    </location>
</feature>
<feature type="compositionally biased region" description="Polar residues" evidence="1">
    <location>
        <begin position="2049"/>
        <end position="2060"/>
    </location>
</feature>
<evidence type="ECO:0000313" key="3">
    <source>
        <dbReference type="Proteomes" id="UP000800039"/>
    </source>
</evidence>
<proteinExistence type="predicted"/>
<feature type="compositionally biased region" description="Polar residues" evidence="1">
    <location>
        <begin position="1857"/>
        <end position="1874"/>
    </location>
</feature>
<feature type="region of interest" description="Disordered" evidence="1">
    <location>
        <begin position="3211"/>
        <end position="3302"/>
    </location>
</feature>
<feature type="compositionally biased region" description="Polar residues" evidence="1">
    <location>
        <begin position="2894"/>
        <end position="2926"/>
    </location>
</feature>
<feature type="compositionally biased region" description="Polar residues" evidence="1">
    <location>
        <begin position="2568"/>
        <end position="2589"/>
    </location>
</feature>
<dbReference type="RefSeq" id="XP_040784918.1">
    <property type="nucleotide sequence ID" value="XM_040937287.1"/>
</dbReference>
<feature type="region of interest" description="Disordered" evidence="1">
    <location>
        <begin position="1"/>
        <end position="483"/>
    </location>
</feature>